<keyword evidence="5 12" id="KW-0812">Transmembrane</keyword>
<feature type="compositionally biased region" description="Gly residues" evidence="11">
    <location>
        <begin position="1"/>
        <end position="11"/>
    </location>
</feature>
<evidence type="ECO:0000256" key="4">
    <source>
        <dbReference type="ARBA" id="ARBA00022448"/>
    </source>
</evidence>
<evidence type="ECO:0000256" key="8">
    <source>
        <dbReference type="ARBA" id="ARBA00022840"/>
    </source>
</evidence>
<dbReference type="GO" id="GO:0005524">
    <property type="term" value="F:ATP binding"/>
    <property type="evidence" value="ECO:0007669"/>
    <property type="project" value="UniProtKB-KW"/>
</dbReference>
<dbReference type="CDD" id="cd03244">
    <property type="entry name" value="ABCC_MRP_domain2"/>
    <property type="match status" value="1"/>
</dbReference>
<evidence type="ECO:0000256" key="3">
    <source>
        <dbReference type="ARBA" id="ARBA00014334"/>
    </source>
</evidence>
<feature type="transmembrane region" description="Helical" evidence="12">
    <location>
        <begin position="424"/>
        <end position="446"/>
    </location>
</feature>
<dbReference type="InterPro" id="IPR044726">
    <property type="entry name" value="ABCC_6TM_D2"/>
</dbReference>
<dbReference type="OrthoDB" id="6500128at2759"/>
<gene>
    <name evidence="15" type="ORF">FVE85_7479</name>
</gene>
<feature type="domain" description="ABC transmembrane type-1" evidence="14">
    <location>
        <begin position="206"/>
        <end position="484"/>
    </location>
</feature>
<organism evidence="15 16">
    <name type="scientific">Porphyridium purpureum</name>
    <name type="common">Red alga</name>
    <name type="synonym">Porphyridium cruentum</name>
    <dbReference type="NCBI Taxonomy" id="35688"/>
    <lineage>
        <taxon>Eukaryota</taxon>
        <taxon>Rhodophyta</taxon>
        <taxon>Bangiophyceae</taxon>
        <taxon>Porphyridiales</taxon>
        <taxon>Porphyridiaceae</taxon>
        <taxon>Porphyridium</taxon>
    </lineage>
</organism>
<dbReference type="PANTHER" id="PTHR24223:SF456">
    <property type="entry name" value="MULTIDRUG RESISTANCE-ASSOCIATED PROTEIN LETHAL(2)03659"/>
    <property type="match status" value="1"/>
</dbReference>
<protein>
    <recommendedName>
        <fullName evidence="3">Probable ATP-dependent transporter ycf16</fullName>
    </recommendedName>
</protein>
<dbReference type="SMART" id="SM00382">
    <property type="entry name" value="AAA"/>
    <property type="match status" value="2"/>
</dbReference>
<feature type="transmembrane region" description="Helical" evidence="12">
    <location>
        <begin position="201"/>
        <end position="226"/>
    </location>
</feature>
<dbReference type="PROSITE" id="PS00211">
    <property type="entry name" value="ABC_TRANSPORTER_1"/>
    <property type="match status" value="2"/>
</dbReference>
<evidence type="ECO:0000256" key="9">
    <source>
        <dbReference type="ARBA" id="ARBA00022989"/>
    </source>
</evidence>
<feature type="domain" description="ABC transporter" evidence="13">
    <location>
        <begin position="1208"/>
        <end position="1442"/>
    </location>
</feature>
<dbReference type="Proteomes" id="UP000324585">
    <property type="component" value="Unassembled WGS sequence"/>
</dbReference>
<accession>A0A5J4ZA59</accession>
<dbReference type="SUPFAM" id="SSF90123">
    <property type="entry name" value="ABC transporter transmembrane region"/>
    <property type="match status" value="2"/>
</dbReference>
<dbReference type="SUPFAM" id="SSF52540">
    <property type="entry name" value="P-loop containing nucleoside triphosphate hydrolases"/>
    <property type="match status" value="2"/>
</dbReference>
<dbReference type="GO" id="GO:0012505">
    <property type="term" value="C:endomembrane system"/>
    <property type="evidence" value="ECO:0007669"/>
    <property type="project" value="UniProtKB-SubCell"/>
</dbReference>
<evidence type="ECO:0000256" key="10">
    <source>
        <dbReference type="ARBA" id="ARBA00023136"/>
    </source>
</evidence>
<keyword evidence="10 12" id="KW-0472">Membrane</keyword>
<feature type="region of interest" description="Disordered" evidence="11">
    <location>
        <begin position="1"/>
        <end position="76"/>
    </location>
</feature>
<dbReference type="FunFam" id="1.20.1560.10:FF:000006">
    <property type="entry name" value="ATP-binding cassette, sub-family C (CFTR/MRP), member 9"/>
    <property type="match status" value="1"/>
</dbReference>
<dbReference type="CDD" id="cd18580">
    <property type="entry name" value="ABC_6TM_ABCC_D2"/>
    <property type="match status" value="1"/>
</dbReference>
<keyword evidence="6" id="KW-0677">Repeat</keyword>
<feature type="transmembrane region" description="Helical" evidence="12">
    <location>
        <begin position="1140"/>
        <end position="1162"/>
    </location>
</feature>
<evidence type="ECO:0000256" key="11">
    <source>
        <dbReference type="SAM" id="MobiDB-lite"/>
    </source>
</evidence>
<reference evidence="16" key="1">
    <citation type="journal article" date="2019" name="Nat. Commun.">
        <title>Expansion of phycobilisome linker gene families in mesophilic red algae.</title>
        <authorList>
            <person name="Lee J."/>
            <person name="Kim D."/>
            <person name="Bhattacharya D."/>
            <person name="Yoon H.S."/>
        </authorList>
    </citation>
    <scope>NUCLEOTIDE SEQUENCE [LARGE SCALE GENOMIC DNA]</scope>
    <source>
        <strain evidence="16">CCMP 1328</strain>
    </source>
</reference>
<evidence type="ECO:0000259" key="14">
    <source>
        <dbReference type="PROSITE" id="PS50929"/>
    </source>
</evidence>
<name>A0A5J4ZA59_PORPP</name>
<feature type="compositionally biased region" description="Low complexity" evidence="11">
    <location>
        <begin position="29"/>
        <end position="48"/>
    </location>
</feature>
<evidence type="ECO:0000256" key="12">
    <source>
        <dbReference type="SAM" id="Phobius"/>
    </source>
</evidence>
<dbReference type="Pfam" id="PF00005">
    <property type="entry name" value="ABC_tran"/>
    <property type="match status" value="2"/>
</dbReference>
<evidence type="ECO:0000256" key="2">
    <source>
        <dbReference type="ARBA" id="ARBA00009726"/>
    </source>
</evidence>
<dbReference type="InterPro" id="IPR044746">
    <property type="entry name" value="ABCC_6TM_D1"/>
</dbReference>
<feature type="compositionally biased region" description="Basic and acidic residues" evidence="11">
    <location>
        <begin position="105"/>
        <end position="123"/>
    </location>
</feature>
<feature type="domain" description="ABC transmembrane type-1" evidence="14">
    <location>
        <begin position="889"/>
        <end position="1170"/>
    </location>
</feature>
<dbReference type="PROSITE" id="PS50929">
    <property type="entry name" value="ABC_TM1F"/>
    <property type="match status" value="2"/>
</dbReference>
<dbReference type="EMBL" id="VRMN01000001">
    <property type="protein sequence ID" value="KAA8499894.1"/>
    <property type="molecule type" value="Genomic_DNA"/>
</dbReference>
<feature type="transmembrane region" description="Helical" evidence="12">
    <location>
        <begin position="929"/>
        <end position="951"/>
    </location>
</feature>
<dbReference type="InterPro" id="IPR036640">
    <property type="entry name" value="ABC1_TM_sf"/>
</dbReference>
<dbReference type="InterPro" id="IPR011527">
    <property type="entry name" value="ABC1_TM_dom"/>
</dbReference>
<dbReference type="CDD" id="cd18579">
    <property type="entry name" value="ABC_6TM_ABCC_D1"/>
    <property type="match status" value="1"/>
</dbReference>
<dbReference type="FunFam" id="1.20.1560.10:FF:000010">
    <property type="entry name" value="Multidrug resistance-associated ABC transporter"/>
    <property type="match status" value="1"/>
</dbReference>
<feature type="transmembrane region" description="Helical" evidence="12">
    <location>
        <begin position="1015"/>
        <end position="1042"/>
    </location>
</feature>
<keyword evidence="8" id="KW-0067">ATP-binding</keyword>
<dbReference type="InterPro" id="IPR003593">
    <property type="entry name" value="AAA+_ATPase"/>
</dbReference>
<keyword evidence="9 12" id="KW-1133">Transmembrane helix</keyword>
<feature type="transmembrane region" description="Helical" evidence="12">
    <location>
        <begin position="328"/>
        <end position="354"/>
    </location>
</feature>
<dbReference type="Pfam" id="PF00664">
    <property type="entry name" value="ABC_membrane"/>
    <property type="match status" value="2"/>
</dbReference>
<feature type="region of interest" description="Disordered" evidence="11">
    <location>
        <begin position="99"/>
        <end position="123"/>
    </location>
</feature>
<evidence type="ECO:0000256" key="6">
    <source>
        <dbReference type="ARBA" id="ARBA00022737"/>
    </source>
</evidence>
<evidence type="ECO:0000313" key="15">
    <source>
        <dbReference type="EMBL" id="KAA8499894.1"/>
    </source>
</evidence>
<proteinExistence type="inferred from homology"/>
<dbReference type="FunFam" id="3.40.50.300:FF:000074">
    <property type="entry name" value="Multidrug resistance-associated protein 5 isoform 1"/>
    <property type="match status" value="1"/>
</dbReference>
<dbReference type="InterPro" id="IPR050173">
    <property type="entry name" value="ABC_transporter_C-like"/>
</dbReference>
<feature type="transmembrane region" description="Helical" evidence="12">
    <location>
        <begin position="1112"/>
        <end position="1133"/>
    </location>
</feature>
<dbReference type="GO" id="GO:0016887">
    <property type="term" value="F:ATP hydrolysis activity"/>
    <property type="evidence" value="ECO:0007669"/>
    <property type="project" value="InterPro"/>
</dbReference>
<keyword evidence="7" id="KW-0547">Nucleotide-binding</keyword>
<dbReference type="InterPro" id="IPR003439">
    <property type="entry name" value="ABC_transporter-like_ATP-bd"/>
</dbReference>
<dbReference type="FunFam" id="3.40.50.300:FF:000997">
    <property type="entry name" value="Multidrug resistance-associated protein 1"/>
    <property type="match status" value="1"/>
</dbReference>
<feature type="domain" description="ABC transporter" evidence="13">
    <location>
        <begin position="552"/>
        <end position="800"/>
    </location>
</feature>
<dbReference type="CDD" id="cd03250">
    <property type="entry name" value="ABCC_MRP_domain1"/>
    <property type="match status" value="1"/>
</dbReference>
<evidence type="ECO:0000256" key="1">
    <source>
        <dbReference type="ARBA" id="ARBA00004127"/>
    </source>
</evidence>
<comment type="subcellular location">
    <subcellularLocation>
        <location evidence="1">Endomembrane system</location>
        <topology evidence="1">Multi-pass membrane protein</topology>
    </subcellularLocation>
</comment>
<keyword evidence="4" id="KW-0813">Transport</keyword>
<feature type="transmembrane region" description="Helical" evidence="12">
    <location>
        <begin position="888"/>
        <end position="909"/>
    </location>
</feature>
<feature type="transmembrane region" description="Helical" evidence="12">
    <location>
        <begin position="238"/>
        <end position="257"/>
    </location>
</feature>
<dbReference type="PANTHER" id="PTHR24223">
    <property type="entry name" value="ATP-BINDING CASSETTE SUB-FAMILY C"/>
    <property type="match status" value="1"/>
</dbReference>
<feature type="transmembrane region" description="Helical" evidence="12">
    <location>
        <begin position="458"/>
        <end position="483"/>
    </location>
</feature>
<evidence type="ECO:0000259" key="13">
    <source>
        <dbReference type="PROSITE" id="PS50893"/>
    </source>
</evidence>
<evidence type="ECO:0000256" key="5">
    <source>
        <dbReference type="ARBA" id="ARBA00022692"/>
    </source>
</evidence>
<comment type="similarity">
    <text evidence="2">Belongs to the ABC transporter superfamily. ABCC family. Conjugate transporter (TC 3.A.1.208) subfamily.</text>
</comment>
<sequence>MSLGGGDGGGRSAEAALGVAAEAHDAQQRARAASSSSSSGDQLALGQGLDSGGAGAPDRDGARQGRSGGEGVDADAADGAALKKGLTWNDKNETFRTEPLSEYGRFVHDDPEDDKDKPEYVRPRNPEEKANILAKVFLWWVFPFILAGYRKPVDEPDLWELSKAENAEYVVPRFADLYETQKPNKKGRRLVGALLRSQRALFWYTFVLKAVDVGLGAVQPVFVNQLLSWYQDPTQANYIGYLWAFGLFLAPFVKAVFENHYFLGTFRAGLRVRTQIQGLLYAKSLRLSASSRAGTSVGKVVNLMQLDAEKIAMFCQTMHGGWGAPAQLIVAVGLLFNYIGVSALIGLAFTILTIPLQGKILSMLTQVTRKNATVTDSRVKLTNEIFQGIKAVKFYAWERPFYSEVDKVRCEELANLNKSIVLRAVFLMILFALPSLVAVFTFTFYIAVFNNTLDPAAIFTALSLLNNLRVPLMMFPFVINSFIESRISAKRIELYMDMEDSQMYTQHASDDVSHEGKKRGYVEIKNGTFTWGSRGVAAFAEVARPPREKFAVRVKDTVTGKKRREKKAAEAAEAAAKKQAKEDAMNEIEVPVLKDVNLVIHPGELVAVIGRVGAGKSSLAQALLGEVKKLEGDVLLSGQVAYVPQNAWIFNGTLQENILFGAPMDRDRYVRALFASSLETDLDVLPAGDLTAIGEKGINLSGGQKQRVSIARAVYANCDIVVFDDPLSALDAHVGKAVFDHCLSKKGVLRNSARMLVTNQLHFVPECDRVVVLEGGEVVAQGTYKELMAGNESFRKLMQESNSAVQATEDSAEGGAMAATATAIAPPVDSEYQFDAMSKKHTARLLEKMTSNLQRKDTLISTEDRNTGNIKLQVYLDYAKNCGGTVRFIVVLIFFAVTTTVGVLNNWWLSYWSEEESVNPDRYTNGFYLGIYFLLAIAFAVMTFIRTIIFLRMALGASKKLHERCYFSVTHAPMEFFDTTPIGRILSRFSKDVGACDTLVPQSWQQFLNTMLNLIASYILIAVVTPIFTAVAIPVSFGYWLLQRFYNRTNLEVKRLDSISKSPIYAHFSETLGGLSTIRAFGKQEAFREKNLEMINVNHRAYFCQLSSNRWFSLWLEALGSTLILAAAIFGVLQRVNGTFSGLIGLSLTYALQVTSFLGFTIRSITELEAQMNAVERLEYFATKLPQEAPHEIPETKPDDNWPDTGEVQFENLQLRYRSDLELVLKGVSLDIKPGTKVGIVGRTGAGKSSLMVALLRLVEPTAGTIIVDGVDITKIGLEDLRSRITIIPQDPVMFSGSIRKNLDPFNQYEDATLWDALAKAHLKGFVSELEGGLDGLVSEYGDNLSAGQRQLICLVRALLRQPRVLVMDEATSSVDHETDQRIQETVRSEFSNATILTIAHRLWTIADYDRVLVMDHGLVAEYGTPAELLANADGILSSMVNAMGTHQSQNFKDLVASRSMETH</sequence>
<dbReference type="Gene3D" id="3.40.50.300">
    <property type="entry name" value="P-loop containing nucleotide triphosphate hydrolases"/>
    <property type="match status" value="2"/>
</dbReference>
<dbReference type="GO" id="GO:0140359">
    <property type="term" value="F:ABC-type transporter activity"/>
    <property type="evidence" value="ECO:0007669"/>
    <property type="project" value="InterPro"/>
</dbReference>
<dbReference type="GO" id="GO:0016020">
    <property type="term" value="C:membrane"/>
    <property type="evidence" value="ECO:0007669"/>
    <property type="project" value="InterPro"/>
</dbReference>
<dbReference type="OMA" id="CFETGMR"/>
<dbReference type="InterPro" id="IPR027417">
    <property type="entry name" value="P-loop_NTPase"/>
</dbReference>
<dbReference type="InterPro" id="IPR017871">
    <property type="entry name" value="ABC_transporter-like_CS"/>
</dbReference>
<keyword evidence="16" id="KW-1185">Reference proteome</keyword>
<dbReference type="PROSITE" id="PS50893">
    <property type="entry name" value="ABC_TRANSPORTER_2"/>
    <property type="match status" value="2"/>
</dbReference>
<evidence type="ECO:0000256" key="7">
    <source>
        <dbReference type="ARBA" id="ARBA00022741"/>
    </source>
</evidence>
<evidence type="ECO:0000313" key="16">
    <source>
        <dbReference type="Proteomes" id="UP000324585"/>
    </source>
</evidence>
<comment type="caution">
    <text evidence="15">The sequence shown here is derived from an EMBL/GenBank/DDBJ whole genome shotgun (WGS) entry which is preliminary data.</text>
</comment>
<dbReference type="Gene3D" id="1.20.1560.10">
    <property type="entry name" value="ABC transporter type 1, transmembrane domain"/>
    <property type="match status" value="2"/>
</dbReference>